<accession>A0A3T0N0L7</accession>
<dbReference type="RefSeq" id="WP_127748108.1">
    <property type="nucleotide sequence ID" value="NZ_CP033219.1"/>
</dbReference>
<evidence type="ECO:0000313" key="2">
    <source>
        <dbReference type="Proteomes" id="UP000283063"/>
    </source>
</evidence>
<evidence type="ECO:0008006" key="3">
    <source>
        <dbReference type="Google" id="ProtNLM"/>
    </source>
</evidence>
<dbReference type="OrthoDB" id="8478875at2"/>
<name>A0A3T0N0L7_9RHOB</name>
<protein>
    <recommendedName>
        <fullName evidence="3">Co-chaperone DjlA N-terminal domain-containing protein</fullName>
    </recommendedName>
</protein>
<dbReference type="KEGG" id="sedi:EBB79_06360"/>
<reference evidence="1 2" key="1">
    <citation type="submission" date="2018-10" db="EMBL/GenBank/DDBJ databases">
        <title>Parasedimentitalea marina sp. nov., a psychrophilic bacterium isolated from deep seawater of the New Britain Trench.</title>
        <authorList>
            <person name="Cao J."/>
        </authorList>
    </citation>
    <scope>NUCLEOTIDE SEQUENCE [LARGE SCALE GENOMIC DNA]</scope>
    <source>
        <strain evidence="1 2">W43</strain>
    </source>
</reference>
<dbReference type="Proteomes" id="UP000283063">
    <property type="component" value="Chromosome"/>
</dbReference>
<proteinExistence type="predicted"/>
<gene>
    <name evidence="1" type="ORF">EBB79_06360</name>
</gene>
<dbReference type="AlphaFoldDB" id="A0A3T0N0L7"/>
<sequence length="176" mass="19307">MPLLIAIIGIATTVYFFLNRARNAAHLAGDLVDVAKDVQLAARRFGFRRKTNVHPVENVEDSNLAIAALAIAFQELDGLPTREQRSKLTFQLQTQLHMDSDAAEEAIVLGRWLVSQCGGTDAAVSRLSRKVYRLSGAEALQPLMSIIKGCLADSGLSQRQTEALDDLRTAFRISRS</sequence>
<dbReference type="EMBL" id="CP033219">
    <property type="protein sequence ID" value="AZV77551.1"/>
    <property type="molecule type" value="Genomic_DNA"/>
</dbReference>
<organism evidence="1 2">
    <name type="scientific">Parasedimentitalea marina</name>
    <dbReference type="NCBI Taxonomy" id="2483033"/>
    <lineage>
        <taxon>Bacteria</taxon>
        <taxon>Pseudomonadati</taxon>
        <taxon>Pseudomonadota</taxon>
        <taxon>Alphaproteobacteria</taxon>
        <taxon>Rhodobacterales</taxon>
        <taxon>Paracoccaceae</taxon>
        <taxon>Parasedimentitalea</taxon>
    </lineage>
</organism>
<evidence type="ECO:0000313" key="1">
    <source>
        <dbReference type="EMBL" id="AZV77551.1"/>
    </source>
</evidence>
<keyword evidence="2" id="KW-1185">Reference proteome</keyword>